<reference evidence="2" key="2">
    <citation type="submission" date="2022-06" db="UniProtKB">
        <authorList>
            <consortium name="EnsemblMetazoa"/>
        </authorList>
    </citation>
    <scope>IDENTIFICATION</scope>
    <source>
        <strain evidence="2">p50T (Dazao)</strain>
    </source>
</reference>
<proteinExistence type="predicted"/>
<keyword evidence="1" id="KW-0732">Signal</keyword>
<sequence length="432" mass="48579">MEFLWRQTFFCICINVIISDVLVNGQSSPAGASFAPPISVLSGAGLPPSFTPQQIQSKEYAKPVSDLLNTVLRGTASNGVCPEYMPFRLIPSGLQKQKESVGPLHQPNNPFYLNDQYFLPQDERVQFNHVPPSNSIQPYPIASSSVVVPSPSIAPLTTYTTPLLPQYPIASQHQETPTTMSYPPGTYFNPSDNHFVDSYTGYTMPLNLLNFSIPEKSSDLFYLPKLYLKPLEYVSPPLYSEPCFQPPSGLQNDPNYIYNTGNFQLDPPKVPETVPYEYYQQSYPLPINNFSPDPFPEYYNLAPQTYIQYEKSFEEHYPNYKLTSLPPVIPLQQFNTKCLPTSTVCSSNTPYLTPYENLPPSPIHLQITLPPSPAPVIAILGPSPTYPESPPKSFHPPNGYFGMPYPIIIDSKEPGWKDWFRAIIVYILLSRN</sequence>
<dbReference type="Proteomes" id="UP000005204">
    <property type="component" value="Unassembled WGS sequence"/>
</dbReference>
<name>A0A8R2R4G9_BOMMO</name>
<dbReference type="GeneID" id="105842955"/>
<evidence type="ECO:0000313" key="3">
    <source>
        <dbReference type="Proteomes" id="UP000005204"/>
    </source>
</evidence>
<dbReference type="KEGG" id="bmor:105842955"/>
<organism evidence="2 3">
    <name type="scientific">Bombyx mori</name>
    <name type="common">Silk moth</name>
    <dbReference type="NCBI Taxonomy" id="7091"/>
    <lineage>
        <taxon>Eukaryota</taxon>
        <taxon>Metazoa</taxon>
        <taxon>Ecdysozoa</taxon>
        <taxon>Arthropoda</taxon>
        <taxon>Hexapoda</taxon>
        <taxon>Insecta</taxon>
        <taxon>Pterygota</taxon>
        <taxon>Neoptera</taxon>
        <taxon>Endopterygota</taxon>
        <taxon>Lepidoptera</taxon>
        <taxon>Glossata</taxon>
        <taxon>Ditrysia</taxon>
        <taxon>Bombycoidea</taxon>
        <taxon>Bombycidae</taxon>
        <taxon>Bombycinae</taxon>
        <taxon>Bombyx</taxon>
    </lineage>
</organism>
<dbReference type="EnsemblMetazoa" id="XM_038015954.1">
    <property type="protein sequence ID" value="XP_037871882.1"/>
    <property type="gene ID" value="LOC105842955"/>
</dbReference>
<evidence type="ECO:0000256" key="1">
    <source>
        <dbReference type="SAM" id="SignalP"/>
    </source>
</evidence>
<accession>A0A8R2R4G9</accession>
<feature type="chain" id="PRO_5035863328" description="Cuticle protein" evidence="1">
    <location>
        <begin position="26"/>
        <end position="432"/>
    </location>
</feature>
<dbReference type="RefSeq" id="XP_037871882.1">
    <property type="nucleotide sequence ID" value="XM_038015954.2"/>
</dbReference>
<feature type="signal peptide" evidence="1">
    <location>
        <begin position="1"/>
        <end position="25"/>
    </location>
</feature>
<dbReference type="AlphaFoldDB" id="A0A8R2R4G9"/>
<protein>
    <recommendedName>
        <fullName evidence="4">Cuticle protein</fullName>
    </recommendedName>
</protein>
<keyword evidence="3" id="KW-1185">Reference proteome</keyword>
<evidence type="ECO:0000313" key="2">
    <source>
        <dbReference type="EnsemblMetazoa" id="XP_037871882.1"/>
    </source>
</evidence>
<reference evidence="3" key="1">
    <citation type="journal article" date="2008" name="Insect Biochem. Mol. Biol.">
        <title>The genome of a lepidopteran model insect, the silkworm Bombyx mori.</title>
        <authorList>
            <consortium name="International Silkworm Genome Consortium"/>
        </authorList>
    </citation>
    <scope>NUCLEOTIDE SEQUENCE [LARGE SCALE GENOMIC DNA]</scope>
    <source>
        <strain evidence="3">p50T</strain>
    </source>
</reference>
<evidence type="ECO:0008006" key="4">
    <source>
        <dbReference type="Google" id="ProtNLM"/>
    </source>
</evidence>